<evidence type="ECO:0000313" key="3">
    <source>
        <dbReference type="Proteomes" id="UP000196317"/>
    </source>
</evidence>
<evidence type="ECO:0000313" key="2">
    <source>
        <dbReference type="EMBL" id="OUT08963.1"/>
    </source>
</evidence>
<gene>
    <name evidence="2" type="ORF">B9N65_01080</name>
    <name evidence="1" type="ORF">B9N65_09845</name>
</gene>
<accession>A0A1Y5MI98</accession>
<reference evidence="1 3" key="1">
    <citation type="submission" date="2017-04" db="EMBL/GenBank/DDBJ databases">
        <title>Complete genome of Campylobacter concisus ATCC 33237T and draft genomes for an additional eight well characterized C. concisus strains.</title>
        <authorList>
            <person name="Cornelius A.J."/>
            <person name="Miller W.G."/>
            <person name="Lastovica A.J."/>
            <person name="On S.L."/>
            <person name="French N.P."/>
            <person name="Vandenberg O."/>
            <person name="Biggs P.J."/>
        </authorList>
    </citation>
    <scope>NUCLEOTIDE SEQUENCE [LARGE SCALE GENOMIC DNA]</scope>
    <source>
        <strain evidence="1 3">CCUG 19995</strain>
    </source>
</reference>
<sequence>MGMFTEDIEIGAALYEYHLEERERKQAKLEKKKANDIYEYHVNGSGMKYCIADMDDKYLINCYKYFRKNYEYKRAFSFYIELRLRYPDTWREKIQETQL</sequence>
<dbReference type="AlphaFoldDB" id="A0A1Y5MI98"/>
<proteinExistence type="predicted"/>
<evidence type="ECO:0000313" key="1">
    <source>
        <dbReference type="EMBL" id="OUT06873.1"/>
    </source>
</evidence>
<dbReference type="Proteomes" id="UP000196317">
    <property type="component" value="Unassembled WGS sequence"/>
</dbReference>
<dbReference type="EMBL" id="NDYN01000010">
    <property type="protein sequence ID" value="OUT06873.1"/>
    <property type="molecule type" value="Genomic_DNA"/>
</dbReference>
<dbReference type="EMBL" id="NDYN01000001">
    <property type="protein sequence ID" value="OUT08963.1"/>
    <property type="molecule type" value="Genomic_DNA"/>
</dbReference>
<comment type="caution">
    <text evidence="1">The sequence shown here is derived from an EMBL/GenBank/DDBJ whole genome shotgun (WGS) entry which is preliminary data.</text>
</comment>
<name>A0A1Y5MI98_9BACT</name>
<protein>
    <submittedName>
        <fullName evidence="1">Uncharacterized protein</fullName>
    </submittedName>
</protein>
<organism evidence="1 3">
    <name type="scientific">Campylobacter concisus</name>
    <dbReference type="NCBI Taxonomy" id="199"/>
    <lineage>
        <taxon>Bacteria</taxon>
        <taxon>Pseudomonadati</taxon>
        <taxon>Campylobacterota</taxon>
        <taxon>Epsilonproteobacteria</taxon>
        <taxon>Campylobacterales</taxon>
        <taxon>Campylobacteraceae</taxon>
        <taxon>Campylobacter</taxon>
    </lineage>
</organism>
<dbReference type="RefSeq" id="WP_087582460.1">
    <property type="nucleotide sequence ID" value="NZ_NDYN01000001.1"/>
</dbReference>